<comment type="subcellular location">
    <subcellularLocation>
        <location evidence="1">Nucleus</location>
    </subcellularLocation>
</comment>
<sequence length="433" mass="49276">MDGKRNPDDDDLETIPILKKHKETSSEEKETTEGLVADPSLLQKSDQANSISVKETVEGLDDTPLDFVEDAALIKNSLFIAHLPHHAKLPDIIDFFKDVGQRVNVRLAVSCYKGRHAGFGSLEFASAGETKKALEKKNGECLLDHKIILGVPKRITRRPPPKFSLDHKVWNEDCLRRECRLLEGDETPPDFAEAVSVRKTKTLFVAHLTPQTIISDIINFFKDVGQVVHIRLIVNNKGKHVGWGFVEFASAKDAEKVLYSLTICILSLLSRTHCFWYTWRDHKGPWYSRFEDHLRQESLLIEEDGAMDGFVETPHFVEEARKKTLFVTNLPPETKIKYITSFFKDVGKIVRVRLIADHTGKQVGCGFVEFASANEAEKALEQKYNLAEKLWLNMGEVTRVYSRYEDNLLREPNMKDKSNGFCGKKITFSPDED</sequence>
<dbReference type="GO" id="GO:0000398">
    <property type="term" value="P:mRNA splicing, via spliceosome"/>
    <property type="evidence" value="ECO:0007669"/>
    <property type="project" value="TreeGrafter"/>
</dbReference>
<evidence type="ECO:0000256" key="4">
    <source>
        <dbReference type="SAM" id="MobiDB-lite"/>
    </source>
</evidence>
<feature type="domain" description="RRM" evidence="5">
    <location>
        <begin position="201"/>
        <end position="261"/>
    </location>
</feature>
<keyword evidence="2" id="KW-0539">Nucleus</keyword>
<dbReference type="GO" id="GO:0003729">
    <property type="term" value="F:mRNA binding"/>
    <property type="evidence" value="ECO:0007669"/>
    <property type="project" value="TreeGrafter"/>
</dbReference>
<dbReference type="InterPro" id="IPR000504">
    <property type="entry name" value="RRM_dom"/>
</dbReference>
<dbReference type="GO" id="GO:0005685">
    <property type="term" value="C:U1 snRNP"/>
    <property type="evidence" value="ECO:0007669"/>
    <property type="project" value="TreeGrafter"/>
</dbReference>
<dbReference type="Proteomes" id="UP000029121">
    <property type="component" value="Unassembled WGS sequence"/>
</dbReference>
<dbReference type="PANTHER" id="PTHR13952">
    <property type="entry name" value="U1 SMALL NUCLEAR RIBONUCLEOPROTEIN 70 KD"/>
    <property type="match status" value="1"/>
</dbReference>
<protein>
    <recommendedName>
        <fullName evidence="5">RRM domain-containing protein</fullName>
    </recommendedName>
</protein>
<dbReference type="InterPro" id="IPR051183">
    <property type="entry name" value="U1_U11-U12_snRNP_70-35kDa"/>
</dbReference>
<accession>R0F250</accession>
<evidence type="ECO:0000313" key="7">
    <source>
        <dbReference type="Proteomes" id="UP000029121"/>
    </source>
</evidence>
<dbReference type="AlphaFoldDB" id="R0F250"/>
<dbReference type="SMART" id="SM00360">
    <property type="entry name" value="RRM"/>
    <property type="match status" value="3"/>
</dbReference>
<feature type="domain" description="RRM" evidence="5">
    <location>
        <begin position="323"/>
        <end position="397"/>
    </location>
</feature>
<dbReference type="GO" id="GO:0030619">
    <property type="term" value="F:U1 snRNA binding"/>
    <property type="evidence" value="ECO:0007669"/>
    <property type="project" value="TreeGrafter"/>
</dbReference>
<evidence type="ECO:0000256" key="1">
    <source>
        <dbReference type="ARBA" id="ARBA00004123"/>
    </source>
</evidence>
<dbReference type="InterPro" id="IPR035979">
    <property type="entry name" value="RBD_domain_sf"/>
</dbReference>
<evidence type="ECO:0000259" key="5">
    <source>
        <dbReference type="PROSITE" id="PS50102"/>
    </source>
</evidence>
<dbReference type="Gene3D" id="3.30.70.330">
    <property type="match status" value="3"/>
</dbReference>
<dbReference type="STRING" id="81985.R0F250"/>
<feature type="domain" description="RRM" evidence="5">
    <location>
        <begin position="76"/>
        <end position="154"/>
    </location>
</feature>
<feature type="compositionally biased region" description="Basic and acidic residues" evidence="4">
    <location>
        <begin position="23"/>
        <end position="32"/>
    </location>
</feature>
<evidence type="ECO:0000256" key="3">
    <source>
        <dbReference type="PROSITE-ProRule" id="PRU00176"/>
    </source>
</evidence>
<dbReference type="Pfam" id="PF00076">
    <property type="entry name" value="RRM_1"/>
    <property type="match status" value="3"/>
</dbReference>
<dbReference type="InterPro" id="IPR012677">
    <property type="entry name" value="Nucleotide-bd_a/b_plait_sf"/>
</dbReference>
<organism evidence="6 7">
    <name type="scientific">Capsella rubella</name>
    <dbReference type="NCBI Taxonomy" id="81985"/>
    <lineage>
        <taxon>Eukaryota</taxon>
        <taxon>Viridiplantae</taxon>
        <taxon>Streptophyta</taxon>
        <taxon>Embryophyta</taxon>
        <taxon>Tracheophyta</taxon>
        <taxon>Spermatophyta</taxon>
        <taxon>Magnoliopsida</taxon>
        <taxon>eudicotyledons</taxon>
        <taxon>Gunneridae</taxon>
        <taxon>Pentapetalae</taxon>
        <taxon>rosids</taxon>
        <taxon>malvids</taxon>
        <taxon>Brassicales</taxon>
        <taxon>Brassicaceae</taxon>
        <taxon>Camelineae</taxon>
        <taxon>Capsella</taxon>
    </lineage>
</organism>
<dbReference type="GO" id="GO:0071004">
    <property type="term" value="C:U2-type prespliceosome"/>
    <property type="evidence" value="ECO:0007669"/>
    <property type="project" value="TreeGrafter"/>
</dbReference>
<evidence type="ECO:0000256" key="2">
    <source>
        <dbReference type="ARBA" id="ARBA00023242"/>
    </source>
</evidence>
<dbReference type="GO" id="GO:0071011">
    <property type="term" value="C:precatalytic spliceosome"/>
    <property type="evidence" value="ECO:0007669"/>
    <property type="project" value="TreeGrafter"/>
</dbReference>
<dbReference type="eggNOG" id="KOG0123">
    <property type="taxonomic scope" value="Eukaryota"/>
</dbReference>
<dbReference type="CDD" id="cd00590">
    <property type="entry name" value="RRM_SF"/>
    <property type="match status" value="2"/>
</dbReference>
<proteinExistence type="predicted"/>
<name>R0F250_9BRAS</name>
<evidence type="ECO:0000313" key="6">
    <source>
        <dbReference type="EMBL" id="EOA15722.1"/>
    </source>
</evidence>
<dbReference type="SUPFAM" id="SSF54928">
    <property type="entry name" value="RNA-binding domain, RBD"/>
    <property type="match status" value="2"/>
</dbReference>
<keyword evidence="7" id="KW-1185">Reference proteome</keyword>
<dbReference type="EMBL" id="KB870811">
    <property type="protein sequence ID" value="EOA15722.1"/>
    <property type="molecule type" value="Genomic_DNA"/>
</dbReference>
<gene>
    <name evidence="6" type="ORF">CARUB_v10006624mg</name>
</gene>
<dbReference type="PROSITE" id="PS50102">
    <property type="entry name" value="RRM"/>
    <property type="match status" value="3"/>
</dbReference>
<reference evidence="7" key="1">
    <citation type="journal article" date="2013" name="Nat. Genet.">
        <title>The Capsella rubella genome and the genomic consequences of rapid mating system evolution.</title>
        <authorList>
            <person name="Slotte T."/>
            <person name="Hazzouri K.M."/>
            <person name="Agren J.A."/>
            <person name="Koenig D."/>
            <person name="Maumus F."/>
            <person name="Guo Y.L."/>
            <person name="Steige K."/>
            <person name="Platts A.E."/>
            <person name="Escobar J.S."/>
            <person name="Newman L.K."/>
            <person name="Wang W."/>
            <person name="Mandakova T."/>
            <person name="Vello E."/>
            <person name="Smith L.M."/>
            <person name="Henz S.R."/>
            <person name="Steffen J."/>
            <person name="Takuno S."/>
            <person name="Brandvain Y."/>
            <person name="Coop G."/>
            <person name="Andolfatto P."/>
            <person name="Hu T.T."/>
            <person name="Blanchette M."/>
            <person name="Clark R.M."/>
            <person name="Quesneville H."/>
            <person name="Nordborg M."/>
            <person name="Gaut B.S."/>
            <person name="Lysak M.A."/>
            <person name="Jenkins J."/>
            <person name="Grimwood J."/>
            <person name="Chapman J."/>
            <person name="Prochnik S."/>
            <person name="Shu S."/>
            <person name="Rokhsar D."/>
            <person name="Schmutz J."/>
            <person name="Weigel D."/>
            <person name="Wright S.I."/>
        </authorList>
    </citation>
    <scope>NUCLEOTIDE SEQUENCE [LARGE SCALE GENOMIC DNA]</scope>
    <source>
        <strain evidence="7">cv. Monte Gargano</strain>
    </source>
</reference>
<dbReference type="PANTHER" id="PTHR13952:SF21">
    <property type="entry name" value="POLYNUCLEOTIDE ADENYLYLTRANSFERASE DOMAIN_RNA RECOGNITION MOTIF PROTEIN-RELATED"/>
    <property type="match status" value="1"/>
</dbReference>
<feature type="region of interest" description="Disordered" evidence="4">
    <location>
        <begin position="1"/>
        <end position="41"/>
    </location>
</feature>
<keyword evidence="3" id="KW-0694">RNA-binding</keyword>